<proteinExistence type="predicted"/>
<dbReference type="Gene3D" id="3.40.50.1110">
    <property type="entry name" value="SGNH hydrolase"/>
    <property type="match status" value="1"/>
</dbReference>
<feature type="domain" description="DUF11" evidence="3">
    <location>
        <begin position="543"/>
        <end position="648"/>
    </location>
</feature>
<dbReference type="InterPro" id="IPR051172">
    <property type="entry name" value="Chlamydia_OmcB"/>
</dbReference>
<dbReference type="SUPFAM" id="SSF52266">
    <property type="entry name" value="SGNH hydrolase"/>
    <property type="match status" value="1"/>
</dbReference>
<dbReference type="InterPro" id="IPR013783">
    <property type="entry name" value="Ig-like_fold"/>
</dbReference>
<dbReference type="Proteomes" id="UP000700732">
    <property type="component" value="Unassembled WGS sequence"/>
</dbReference>
<dbReference type="NCBIfam" id="TIGR01451">
    <property type="entry name" value="B_ant_repeat"/>
    <property type="match status" value="2"/>
</dbReference>
<dbReference type="PANTHER" id="PTHR34819">
    <property type="entry name" value="LARGE CYSTEINE-RICH PERIPLASMIC PROTEIN OMCB"/>
    <property type="match status" value="1"/>
</dbReference>
<sequence length="828" mass="88350">MTLRLRTFALLVSISAITYLCPLETVAQIDVTYPVNRMVIQRSNDNQATVQIAGSYAQPLDAVEARMVARVASQGTSTNWATLQANPTNGQFNGTVVTRGGWYRIEVRGMRNGQVVATDSVSRFGVGEVFAIMGHSNAQGSSCVINGVDKCPTMEGAADDRVTVVGLVTGTPEFYQYELTADTKYIPGLAFSQLMTFSGISPFAKVSWFWGRMGDLLVQRINVPVLIYNAGFGGTNMEHNYKAAYDIPFEHGFVNYSIRMPFVNTRNIMNLYVPSTGIRAMLLNHGENDRGNPTDQILMHHYGVIDKVKQEFNKPDLAWIIALSSFVSGPFDNVRSAQYQVARNPNYRTYPGPDLDNITALDDRPDGIHYSPSGQAKAAERWANAITNEYLQSITPYMAQTQPLASIACTNNNQLQLTQPDGYAYNWNTGSTNRNLTVGAGTYSARIRNGQNQQFFPPAITVPATVRPATPTLTTAGGALEICRSTGLTLTSSNPDLNKWSTGATTPSITVTSPGTYTLQAQNAVYGCLSDAVSKTISLAGADLSLSMRVSRRTPVVGDTITFTLMVRNESSCDAGAVTMRNRLPDNLTFVSSADGLAVANGIVSGTVAAVPAGGLVSRRYVARLTASAVYQNAAELAVATNPDPDSQPGSGTGDGQDDAAMADLRTKGTGTPGFYVSPNPNQTPLPPVQDNQPDPTPDKADLSLTMLSDQRTLRIGQVVTFTLTVSNVGSLPATNVGVRNSLPAGLQFISGSGMNATGQIVSGSILLLAPGSRTTLTFTARATASGSVTNEAQISASDQPDPDSTVNNGTDKGEDDEAQTDLRILTP</sequence>
<name>A0ABR6WBH5_9BACT</name>
<accession>A0ABR6WBH5</accession>
<dbReference type="Gene3D" id="2.60.40.10">
    <property type="entry name" value="Immunoglobulins"/>
    <property type="match status" value="1"/>
</dbReference>
<protein>
    <submittedName>
        <fullName evidence="4">Repeat protein (TIGR01451 family)</fullName>
    </submittedName>
</protein>
<evidence type="ECO:0000256" key="2">
    <source>
        <dbReference type="SAM" id="SignalP"/>
    </source>
</evidence>
<feature type="domain" description="DUF11" evidence="3">
    <location>
        <begin position="702"/>
        <end position="809"/>
    </location>
</feature>
<reference evidence="4 5" key="1">
    <citation type="submission" date="2019-06" db="EMBL/GenBank/DDBJ databases">
        <title>Spirosoma utsteinense sp. nov. isolated from Antarctic ice-free soils.</title>
        <authorList>
            <person name="Tahon G."/>
        </authorList>
    </citation>
    <scope>NUCLEOTIDE SEQUENCE [LARGE SCALE GENOMIC DNA]</scope>
    <source>
        <strain evidence="4 5">LMG 31447</strain>
    </source>
</reference>
<evidence type="ECO:0000313" key="4">
    <source>
        <dbReference type="EMBL" id="MBC3793302.1"/>
    </source>
</evidence>
<feature type="region of interest" description="Disordered" evidence="1">
    <location>
        <begin position="784"/>
        <end position="828"/>
    </location>
</feature>
<evidence type="ECO:0000256" key="1">
    <source>
        <dbReference type="SAM" id="MobiDB-lite"/>
    </source>
</evidence>
<keyword evidence="5" id="KW-1185">Reference proteome</keyword>
<comment type="caution">
    <text evidence="4">The sequence shown here is derived from an EMBL/GenBank/DDBJ whole genome shotgun (WGS) entry which is preliminary data.</text>
</comment>
<gene>
    <name evidence="4" type="ORF">FH603_3820</name>
</gene>
<keyword evidence="2" id="KW-0732">Signal</keyword>
<organism evidence="4 5">
    <name type="scientific">Spirosoma utsteinense</name>
    <dbReference type="NCBI Taxonomy" id="2585773"/>
    <lineage>
        <taxon>Bacteria</taxon>
        <taxon>Pseudomonadati</taxon>
        <taxon>Bacteroidota</taxon>
        <taxon>Cytophagia</taxon>
        <taxon>Cytophagales</taxon>
        <taxon>Cytophagaceae</taxon>
        <taxon>Spirosoma</taxon>
    </lineage>
</organism>
<feature type="compositionally biased region" description="Polar residues" evidence="1">
    <location>
        <begin position="786"/>
        <end position="811"/>
    </location>
</feature>
<dbReference type="Pfam" id="PF01345">
    <property type="entry name" value="DUF11"/>
    <property type="match status" value="2"/>
</dbReference>
<evidence type="ECO:0000259" key="3">
    <source>
        <dbReference type="Pfam" id="PF01345"/>
    </source>
</evidence>
<dbReference type="InterPro" id="IPR036514">
    <property type="entry name" value="SGNH_hydro_sf"/>
</dbReference>
<feature type="chain" id="PRO_5046028944" evidence="2">
    <location>
        <begin position="28"/>
        <end position="828"/>
    </location>
</feature>
<feature type="signal peptide" evidence="2">
    <location>
        <begin position="1"/>
        <end position="27"/>
    </location>
</feature>
<dbReference type="RefSeq" id="WP_186739131.1">
    <property type="nucleotide sequence ID" value="NZ_VFIA01000025.1"/>
</dbReference>
<dbReference type="EMBL" id="VFIA01000025">
    <property type="protein sequence ID" value="MBC3793302.1"/>
    <property type="molecule type" value="Genomic_DNA"/>
</dbReference>
<dbReference type="InterPro" id="IPR047589">
    <property type="entry name" value="DUF11_rpt"/>
</dbReference>
<evidence type="ECO:0000313" key="5">
    <source>
        <dbReference type="Proteomes" id="UP000700732"/>
    </source>
</evidence>
<dbReference type="InterPro" id="IPR001434">
    <property type="entry name" value="OmcB-like_DUF11"/>
</dbReference>
<feature type="region of interest" description="Disordered" evidence="1">
    <location>
        <begin position="640"/>
        <end position="701"/>
    </location>
</feature>